<evidence type="ECO:0000256" key="4">
    <source>
        <dbReference type="ARBA" id="ARBA00022825"/>
    </source>
</evidence>
<evidence type="ECO:0000313" key="8">
    <source>
        <dbReference type="EMBL" id="EEK16448.1"/>
    </source>
</evidence>
<organism evidence="8 9">
    <name type="scientific">Porphyromonas uenonis 60-3</name>
    <dbReference type="NCBI Taxonomy" id="596327"/>
    <lineage>
        <taxon>Bacteria</taxon>
        <taxon>Pseudomonadati</taxon>
        <taxon>Bacteroidota</taxon>
        <taxon>Bacteroidia</taxon>
        <taxon>Bacteroidales</taxon>
        <taxon>Porphyromonadaceae</taxon>
        <taxon>Porphyromonas</taxon>
    </lineage>
</organism>
<dbReference type="GO" id="GO:0004175">
    <property type="term" value="F:endopeptidase activity"/>
    <property type="evidence" value="ECO:0007669"/>
    <property type="project" value="TreeGrafter"/>
</dbReference>
<feature type="signal peptide" evidence="6">
    <location>
        <begin position="1"/>
        <end position="28"/>
    </location>
</feature>
<name>C2MCS5_9PORP</name>
<dbReference type="InterPro" id="IPR029045">
    <property type="entry name" value="ClpP/crotonase-like_dom_sf"/>
</dbReference>
<keyword evidence="2 5" id="KW-0645">Protease</keyword>
<dbReference type="SUPFAM" id="SSF50156">
    <property type="entry name" value="PDZ domain-like"/>
    <property type="match status" value="1"/>
</dbReference>
<dbReference type="SMART" id="SM00228">
    <property type="entry name" value="PDZ"/>
    <property type="match status" value="1"/>
</dbReference>
<dbReference type="InterPro" id="IPR001478">
    <property type="entry name" value="PDZ"/>
</dbReference>
<dbReference type="InterPro" id="IPR041489">
    <property type="entry name" value="PDZ_6"/>
</dbReference>
<dbReference type="Gene3D" id="3.30.750.44">
    <property type="match status" value="1"/>
</dbReference>
<dbReference type="GO" id="GO:0008236">
    <property type="term" value="F:serine-type peptidase activity"/>
    <property type="evidence" value="ECO:0007669"/>
    <property type="project" value="UniProtKB-KW"/>
</dbReference>
<reference evidence="8 9" key="1">
    <citation type="submission" date="2009-04" db="EMBL/GenBank/DDBJ databases">
        <authorList>
            <person name="Sebastian Y."/>
            <person name="Madupu R."/>
            <person name="Durkin A.S."/>
            <person name="Torralba M."/>
            <person name="Methe B."/>
            <person name="Sutton G.G."/>
            <person name="Strausberg R.L."/>
            <person name="Nelson K.E."/>
        </authorList>
    </citation>
    <scope>NUCLEOTIDE SEQUENCE [LARGE SCALE GENOMIC DNA]</scope>
    <source>
        <strain evidence="8 9">60-3</strain>
    </source>
</reference>
<evidence type="ECO:0000313" key="9">
    <source>
        <dbReference type="Proteomes" id="UP000003303"/>
    </source>
</evidence>
<sequence>MKQLSFPSHLIGLLLLGLLSLAPTNLTAQAPSSSRSSAGQKAASDDFTTTMAVMGSVLSNVRNFFVDTVNLTSLYDGALTYMLQQLDPYTVYFNEEETKAFEESTTGLYGGIGAILRQHQDSVVIIGSLIQGKAADKAGLRPADIIWRINGKDFSHTKVVDVRNELRGEPGTPITLVVRRPGYAKDSLTVVFNRERIDLSPVSYAELLNGRVGFISLNTFSTSTCQEFLKAYDRLQKEAGGKLSGLILDLRDNGGGLMEQAIQLVNLFIPKGKTVVSLKGRYPQQNNSYKTTKEPLDTKIPLVVLINEGSASASEIVAGALQDYDRAVIVGRKSFGKGLVQGTLELPDGGLLKLTTARYYIPSGRSIQKLSYNHRGGAEQVNATDSLGTPYTTAGGRTVYAAGGIMPDIVCPSDSIPSLLGTLLFDSLTYDFVTDYLLTHRAPERSKLRSFDLGDEAYAAYKKKVIDSGFTFKSIADELVKKVEEALKGEQRYDEVASDFAAFQKSLRADTPRLMKTYEGFIRDYLNMEILSRCYYDEGRLEYYMSRDKVAQRAVSLLGDLTAFHQLLKGK</sequence>
<dbReference type="PANTHER" id="PTHR32060">
    <property type="entry name" value="TAIL-SPECIFIC PROTEASE"/>
    <property type="match status" value="1"/>
</dbReference>
<dbReference type="InterPro" id="IPR005151">
    <property type="entry name" value="Tail-specific_protease"/>
</dbReference>
<keyword evidence="3 5" id="KW-0378">Hydrolase</keyword>
<evidence type="ECO:0000256" key="6">
    <source>
        <dbReference type="SAM" id="SignalP"/>
    </source>
</evidence>
<keyword evidence="6" id="KW-0732">Signal</keyword>
<protein>
    <submittedName>
        <fullName evidence="8">Peptidase, S41 family</fullName>
        <ecNumber evidence="8">3.4.21.-</ecNumber>
    </submittedName>
</protein>
<dbReference type="CDD" id="cd07560">
    <property type="entry name" value="Peptidase_S41_CPP"/>
    <property type="match status" value="1"/>
</dbReference>
<dbReference type="EMBL" id="ACLR01000179">
    <property type="protein sequence ID" value="EEK16448.1"/>
    <property type="molecule type" value="Genomic_DNA"/>
</dbReference>
<dbReference type="GO" id="GO:0030288">
    <property type="term" value="C:outer membrane-bounded periplasmic space"/>
    <property type="evidence" value="ECO:0007669"/>
    <property type="project" value="TreeGrafter"/>
</dbReference>
<dbReference type="InterPro" id="IPR004447">
    <property type="entry name" value="Peptidase_S41A"/>
</dbReference>
<gene>
    <name evidence="8" type="ORF">PORUE0001_1757</name>
</gene>
<feature type="chain" id="PRO_5005667085" evidence="6">
    <location>
        <begin position="29"/>
        <end position="571"/>
    </location>
</feature>
<dbReference type="CDD" id="cd06782">
    <property type="entry name" value="cpPDZ_CPP-like"/>
    <property type="match status" value="1"/>
</dbReference>
<dbReference type="NCBIfam" id="TIGR00225">
    <property type="entry name" value="prc"/>
    <property type="match status" value="1"/>
</dbReference>
<dbReference type="RefSeq" id="WP_007365627.1">
    <property type="nucleotide sequence ID" value="NZ_ACLR01000179.1"/>
</dbReference>
<feature type="domain" description="PDZ" evidence="7">
    <location>
        <begin position="98"/>
        <end position="181"/>
    </location>
</feature>
<dbReference type="AlphaFoldDB" id="C2MCS5"/>
<accession>C2MCS5</accession>
<dbReference type="EC" id="3.4.21.-" evidence="8"/>
<evidence type="ECO:0000259" key="7">
    <source>
        <dbReference type="PROSITE" id="PS50106"/>
    </source>
</evidence>
<keyword evidence="9" id="KW-1185">Reference proteome</keyword>
<dbReference type="PROSITE" id="PS50106">
    <property type="entry name" value="PDZ"/>
    <property type="match status" value="1"/>
</dbReference>
<dbReference type="GO" id="GO:0006508">
    <property type="term" value="P:proteolysis"/>
    <property type="evidence" value="ECO:0007669"/>
    <property type="project" value="UniProtKB-KW"/>
</dbReference>
<evidence type="ECO:0000256" key="5">
    <source>
        <dbReference type="RuleBase" id="RU004404"/>
    </source>
</evidence>
<dbReference type="SUPFAM" id="SSF52096">
    <property type="entry name" value="ClpP/crotonase"/>
    <property type="match status" value="1"/>
</dbReference>
<dbReference type="PANTHER" id="PTHR32060:SF30">
    <property type="entry name" value="CARBOXY-TERMINAL PROCESSING PROTEASE CTPA"/>
    <property type="match status" value="1"/>
</dbReference>
<evidence type="ECO:0000256" key="1">
    <source>
        <dbReference type="ARBA" id="ARBA00009179"/>
    </source>
</evidence>
<dbReference type="InterPro" id="IPR036034">
    <property type="entry name" value="PDZ_sf"/>
</dbReference>
<comment type="caution">
    <text evidence="8">The sequence shown here is derived from an EMBL/GenBank/DDBJ whole genome shotgun (WGS) entry which is preliminary data.</text>
</comment>
<dbReference type="SMART" id="SM00245">
    <property type="entry name" value="TSPc"/>
    <property type="match status" value="1"/>
</dbReference>
<dbReference type="Pfam" id="PF03572">
    <property type="entry name" value="Peptidase_S41"/>
    <property type="match status" value="1"/>
</dbReference>
<dbReference type="Proteomes" id="UP000003303">
    <property type="component" value="Unassembled WGS sequence"/>
</dbReference>
<evidence type="ECO:0000256" key="2">
    <source>
        <dbReference type="ARBA" id="ARBA00022670"/>
    </source>
</evidence>
<evidence type="ECO:0000256" key="3">
    <source>
        <dbReference type="ARBA" id="ARBA00022801"/>
    </source>
</evidence>
<proteinExistence type="inferred from homology"/>
<comment type="similarity">
    <text evidence="1 5">Belongs to the peptidase S41A family.</text>
</comment>
<dbReference type="eggNOG" id="COG0793">
    <property type="taxonomic scope" value="Bacteria"/>
</dbReference>
<dbReference type="Gene3D" id="3.90.226.10">
    <property type="entry name" value="2-enoyl-CoA Hydratase, Chain A, domain 1"/>
    <property type="match status" value="1"/>
</dbReference>
<dbReference type="Pfam" id="PF17820">
    <property type="entry name" value="PDZ_6"/>
    <property type="match status" value="1"/>
</dbReference>
<keyword evidence="4 5" id="KW-0720">Serine protease</keyword>
<dbReference type="GO" id="GO:0007165">
    <property type="term" value="P:signal transduction"/>
    <property type="evidence" value="ECO:0007669"/>
    <property type="project" value="TreeGrafter"/>
</dbReference>
<dbReference type="STRING" id="596327.PORUE0001_1757"/>
<dbReference type="Gene3D" id="2.30.42.10">
    <property type="match status" value="1"/>
</dbReference>
<dbReference type="OrthoDB" id="9812068at2"/>